<dbReference type="EMBL" id="JAESND010000005">
    <property type="protein sequence ID" value="MBM3116409.1"/>
    <property type="molecule type" value="Genomic_DNA"/>
</dbReference>
<dbReference type="InterPro" id="IPR051534">
    <property type="entry name" value="CBASS_pafABC_assoc_protein"/>
</dbReference>
<evidence type="ECO:0000259" key="2">
    <source>
        <dbReference type="Pfam" id="PF26107"/>
    </source>
</evidence>
<gene>
    <name evidence="3" type="ORF">JMJ54_11245</name>
</gene>
<sequence length="273" mass="30966">MREEALRADRLRLLTLLLLWEGFLGNARLREVAGLSKVRASEWIKDFRFERPGWTLWDSRQRVHFVTPVAYQATAGEMEAFGIGRYIALAGSPADESIVNGLPTFGRPSPEVFAALRQAIKCRGEVLLTYLSLSNPVPHARRLFPQALVFTGQRWHVRGYCVDHQDYRDFNLGRIVTAKASMESASPVVNDAAWDTLVPIRLEAHPDLSHEQSLVIRHEYFAGTASRTDHCRAALLKYVVNAMCIAVDPAHEQPPKYLLHLQNREELAPWLFP</sequence>
<dbReference type="Pfam" id="PF26107">
    <property type="entry name" value="BrxR_CTD"/>
    <property type="match status" value="1"/>
</dbReference>
<dbReference type="InterPro" id="IPR059020">
    <property type="entry name" value="CapW_CTD"/>
</dbReference>
<reference evidence="3 4" key="1">
    <citation type="submission" date="2021-01" db="EMBL/GenBank/DDBJ databases">
        <title>Draft Genome Sequence and Polyhydroxyalkanoate Biosynthetic Potential of Jeongeupia naejangsanensis Type Strain DSM 24253.</title>
        <authorList>
            <person name="Turrini P."/>
            <person name="Artuso I."/>
            <person name="Lugli G.A."/>
            <person name="Frangipani E."/>
            <person name="Ventura M."/>
            <person name="Visca P."/>
        </authorList>
    </citation>
    <scope>NUCLEOTIDE SEQUENCE [LARGE SCALE GENOMIC DNA]</scope>
    <source>
        <strain evidence="3 4">DSM 24253</strain>
    </source>
</reference>
<dbReference type="PANTHER" id="PTHR34580">
    <property type="match status" value="1"/>
</dbReference>
<evidence type="ECO:0000313" key="3">
    <source>
        <dbReference type="EMBL" id="MBM3116409.1"/>
    </source>
</evidence>
<comment type="caution">
    <text evidence="3">The sequence shown here is derived from an EMBL/GenBank/DDBJ whole genome shotgun (WGS) entry which is preliminary data.</text>
</comment>
<keyword evidence="4" id="KW-1185">Reference proteome</keyword>
<dbReference type="Proteomes" id="UP000809431">
    <property type="component" value="Unassembled WGS sequence"/>
</dbReference>
<dbReference type="InterPro" id="IPR026881">
    <property type="entry name" value="WYL_dom"/>
</dbReference>
<feature type="domain" description="DNA-binding transcriptional repressor CapW C-terminal dimerisation" evidence="2">
    <location>
        <begin position="198"/>
        <end position="267"/>
    </location>
</feature>
<name>A0ABS2BLB7_9NEIS</name>
<organism evidence="3 4">
    <name type="scientific">Jeongeupia naejangsanensis</name>
    <dbReference type="NCBI Taxonomy" id="613195"/>
    <lineage>
        <taxon>Bacteria</taxon>
        <taxon>Pseudomonadati</taxon>
        <taxon>Pseudomonadota</taxon>
        <taxon>Betaproteobacteria</taxon>
        <taxon>Neisseriales</taxon>
        <taxon>Chitinibacteraceae</taxon>
        <taxon>Jeongeupia</taxon>
    </lineage>
</organism>
<dbReference type="PROSITE" id="PS52050">
    <property type="entry name" value="WYL"/>
    <property type="match status" value="1"/>
</dbReference>
<evidence type="ECO:0000259" key="1">
    <source>
        <dbReference type="Pfam" id="PF13280"/>
    </source>
</evidence>
<feature type="domain" description="WYL" evidence="1">
    <location>
        <begin position="111"/>
        <end position="179"/>
    </location>
</feature>
<proteinExistence type="predicted"/>
<accession>A0ABS2BLB7</accession>
<dbReference type="PANTHER" id="PTHR34580:SF3">
    <property type="entry name" value="PROTEIN PAFB"/>
    <property type="match status" value="1"/>
</dbReference>
<dbReference type="RefSeq" id="WP_203538658.1">
    <property type="nucleotide sequence ID" value="NZ_JAESND010000005.1"/>
</dbReference>
<evidence type="ECO:0000313" key="4">
    <source>
        <dbReference type="Proteomes" id="UP000809431"/>
    </source>
</evidence>
<protein>
    <submittedName>
        <fullName evidence="3">WYL domain-containing protein</fullName>
    </submittedName>
</protein>
<dbReference type="Pfam" id="PF13280">
    <property type="entry name" value="WYL"/>
    <property type="match status" value="1"/>
</dbReference>